<dbReference type="SUPFAM" id="SSF47384">
    <property type="entry name" value="Homodimeric domain of signal transducing histidine kinase"/>
    <property type="match status" value="1"/>
</dbReference>
<dbReference type="EC" id="2.7.13.3" evidence="2"/>
<dbReference type="PANTHER" id="PTHR43047">
    <property type="entry name" value="TWO-COMPONENT HISTIDINE PROTEIN KINASE"/>
    <property type="match status" value="1"/>
</dbReference>
<comment type="catalytic activity">
    <reaction evidence="1">
        <text>ATP + protein L-histidine = ADP + protein N-phospho-L-histidine.</text>
        <dbReference type="EC" id="2.7.13.3"/>
    </reaction>
</comment>
<dbReference type="PATRIC" id="fig|61435.5.peg.44"/>
<evidence type="ECO:0000256" key="5">
    <source>
        <dbReference type="ARBA" id="ARBA00022777"/>
    </source>
</evidence>
<organism evidence="9 10">
    <name type="scientific">Dehalococcoides mccartyi</name>
    <dbReference type="NCBI Taxonomy" id="61435"/>
    <lineage>
        <taxon>Bacteria</taxon>
        <taxon>Bacillati</taxon>
        <taxon>Chloroflexota</taxon>
        <taxon>Dehalococcoidia</taxon>
        <taxon>Dehalococcoidales</taxon>
        <taxon>Dehalococcoidaceae</taxon>
        <taxon>Dehalococcoides</taxon>
    </lineage>
</organism>
<dbReference type="PANTHER" id="PTHR43047:SF64">
    <property type="entry name" value="HISTIDINE KINASE CONTAINING CHEY-HOMOLOGOUS RECEIVER DOMAIN AND PAS DOMAIN-RELATED"/>
    <property type="match status" value="1"/>
</dbReference>
<dbReference type="InterPro" id="IPR004358">
    <property type="entry name" value="Sig_transdc_His_kin-like_C"/>
</dbReference>
<evidence type="ECO:0000256" key="2">
    <source>
        <dbReference type="ARBA" id="ARBA00012438"/>
    </source>
</evidence>
<feature type="domain" description="Histidine kinase" evidence="7">
    <location>
        <begin position="148"/>
        <end position="357"/>
    </location>
</feature>
<dbReference type="InterPro" id="IPR036890">
    <property type="entry name" value="HATPase_C_sf"/>
</dbReference>
<dbReference type="SMART" id="SM00387">
    <property type="entry name" value="HATPase_c"/>
    <property type="match status" value="1"/>
</dbReference>
<evidence type="ECO:0000256" key="4">
    <source>
        <dbReference type="ARBA" id="ARBA00022679"/>
    </source>
</evidence>
<dbReference type="CDD" id="cd00130">
    <property type="entry name" value="PAS"/>
    <property type="match status" value="1"/>
</dbReference>
<dbReference type="FunFam" id="3.30.565.10:FF:000006">
    <property type="entry name" value="Sensor histidine kinase WalK"/>
    <property type="match status" value="1"/>
</dbReference>
<dbReference type="EMBL" id="JGYD01000001">
    <property type="protein sequence ID" value="KSV18996.1"/>
    <property type="molecule type" value="Genomic_DNA"/>
</dbReference>
<dbReference type="CDD" id="cd00082">
    <property type="entry name" value="HisKA"/>
    <property type="match status" value="1"/>
</dbReference>
<keyword evidence="6" id="KW-0902">Two-component regulatory system</keyword>
<dbReference type="Gene3D" id="3.30.565.10">
    <property type="entry name" value="Histidine kinase-like ATPase, C-terminal domain"/>
    <property type="match status" value="1"/>
</dbReference>
<dbReference type="SUPFAM" id="SSF55785">
    <property type="entry name" value="PYP-like sensor domain (PAS domain)"/>
    <property type="match status" value="1"/>
</dbReference>
<dbReference type="InterPro" id="IPR036097">
    <property type="entry name" value="HisK_dim/P_sf"/>
</dbReference>
<dbReference type="Gene3D" id="3.30.450.20">
    <property type="entry name" value="PAS domain"/>
    <property type="match status" value="1"/>
</dbReference>
<keyword evidence="3" id="KW-0597">Phosphoprotein</keyword>
<protein>
    <recommendedName>
        <fullName evidence="2">histidine kinase</fullName>
        <ecNumber evidence="2">2.7.13.3</ecNumber>
    </recommendedName>
</protein>
<gene>
    <name evidence="9" type="ORF">DA01_00215</name>
</gene>
<name>A0A0V8M5I6_9CHLR</name>
<evidence type="ECO:0000256" key="6">
    <source>
        <dbReference type="ARBA" id="ARBA00023012"/>
    </source>
</evidence>
<sequence length="364" mass="41047">MAFEASDEAIIITTINGPEIHNQTILDVNPAFEQYTGYKQSEIVGKSPDFFICATLRDTYTAYRHRLWRHKKVTMNIGFITKTGETRYSKISSHLFRVNNQYLCITTSQNNADSRKTENFQAELLRKEHNLREKLEIVEQERCKFLRALVHELKTPLTPMIAMTEMLVYESTGISKEYAETLSKGAGFLLSRINDLYDLSRSEVNMLTIKKEWVSINELVAETKSLEEDNSKLKGIQLRVQPAPTYLKCFIDRERIKQVIINLVNNAIKHNPPGCSVDIITKAAGDNLFITVKDNGVGISAEDQAKLFQPHQIKKSGGLGLGLSLSARIVELHGGSIIVRSKPNQGSKFTICLPACKTQPPFRA</sequence>
<dbReference type="SUPFAM" id="SSF55874">
    <property type="entry name" value="ATPase domain of HSP90 chaperone/DNA topoisomerase II/histidine kinase"/>
    <property type="match status" value="1"/>
</dbReference>
<keyword evidence="5" id="KW-0418">Kinase</keyword>
<keyword evidence="4" id="KW-0808">Transferase</keyword>
<proteinExistence type="predicted"/>
<feature type="domain" description="PAS" evidence="8">
    <location>
        <begin position="1"/>
        <end position="47"/>
    </location>
</feature>
<dbReference type="Gene3D" id="1.10.287.130">
    <property type="match status" value="1"/>
</dbReference>
<dbReference type="InterPro" id="IPR035965">
    <property type="entry name" value="PAS-like_dom_sf"/>
</dbReference>
<evidence type="ECO:0000259" key="8">
    <source>
        <dbReference type="PROSITE" id="PS50112"/>
    </source>
</evidence>
<dbReference type="Pfam" id="PF02518">
    <property type="entry name" value="HATPase_c"/>
    <property type="match status" value="1"/>
</dbReference>
<comment type="caution">
    <text evidence="9">The sequence shown here is derived from an EMBL/GenBank/DDBJ whole genome shotgun (WGS) entry which is preliminary data.</text>
</comment>
<dbReference type="Proteomes" id="UP000053577">
    <property type="component" value="Unassembled WGS sequence"/>
</dbReference>
<evidence type="ECO:0000313" key="10">
    <source>
        <dbReference type="Proteomes" id="UP000053577"/>
    </source>
</evidence>
<dbReference type="CDD" id="cd00075">
    <property type="entry name" value="HATPase"/>
    <property type="match status" value="1"/>
</dbReference>
<dbReference type="InterPro" id="IPR000014">
    <property type="entry name" value="PAS"/>
</dbReference>
<dbReference type="Pfam" id="PF00512">
    <property type="entry name" value="HisKA"/>
    <property type="match status" value="1"/>
</dbReference>
<dbReference type="SMART" id="SM00388">
    <property type="entry name" value="HisKA"/>
    <property type="match status" value="1"/>
</dbReference>
<accession>A0A0V8M5I6</accession>
<dbReference type="AlphaFoldDB" id="A0A0V8M5I6"/>
<evidence type="ECO:0000256" key="1">
    <source>
        <dbReference type="ARBA" id="ARBA00000085"/>
    </source>
</evidence>
<dbReference type="InterPro" id="IPR005467">
    <property type="entry name" value="His_kinase_dom"/>
</dbReference>
<dbReference type="InterPro" id="IPR003594">
    <property type="entry name" value="HATPase_dom"/>
</dbReference>
<dbReference type="PRINTS" id="PR00344">
    <property type="entry name" value="BCTRLSENSOR"/>
</dbReference>
<evidence type="ECO:0000256" key="3">
    <source>
        <dbReference type="ARBA" id="ARBA00022553"/>
    </source>
</evidence>
<dbReference type="NCBIfam" id="TIGR00229">
    <property type="entry name" value="sensory_box"/>
    <property type="match status" value="1"/>
</dbReference>
<dbReference type="GO" id="GO:0000155">
    <property type="term" value="F:phosphorelay sensor kinase activity"/>
    <property type="evidence" value="ECO:0007669"/>
    <property type="project" value="InterPro"/>
</dbReference>
<dbReference type="Pfam" id="PF13426">
    <property type="entry name" value="PAS_9"/>
    <property type="match status" value="1"/>
</dbReference>
<evidence type="ECO:0000313" key="9">
    <source>
        <dbReference type="EMBL" id="KSV18996.1"/>
    </source>
</evidence>
<dbReference type="PROSITE" id="PS50112">
    <property type="entry name" value="PAS"/>
    <property type="match status" value="1"/>
</dbReference>
<evidence type="ECO:0000259" key="7">
    <source>
        <dbReference type="PROSITE" id="PS50109"/>
    </source>
</evidence>
<reference evidence="9 10" key="1">
    <citation type="journal article" date="2015" name="Sci. Rep.">
        <title>A comparative genomics and reductive dehalogenase gene transcription study of two chloroethene-respiring bacteria, Dehalococcoides mccartyi strains MB and 11a.</title>
        <authorList>
            <person name="Low A."/>
            <person name="Shen Z."/>
            <person name="Cheng D."/>
            <person name="Rogers M.J."/>
            <person name="Lee P.K."/>
            <person name="He J."/>
        </authorList>
    </citation>
    <scope>NUCLEOTIDE SEQUENCE [LARGE SCALE GENOMIC DNA]</scope>
    <source>
        <strain evidence="9 10">MB</strain>
    </source>
</reference>
<dbReference type="PROSITE" id="PS50109">
    <property type="entry name" value="HIS_KIN"/>
    <property type="match status" value="1"/>
</dbReference>
<dbReference type="InterPro" id="IPR003661">
    <property type="entry name" value="HisK_dim/P_dom"/>
</dbReference>